<proteinExistence type="predicted"/>
<gene>
    <name evidence="1" type="ORF">FOXB_11774</name>
</gene>
<dbReference type="EMBL" id="AFQF01002929">
    <property type="protein sequence ID" value="EGU77752.1"/>
    <property type="molecule type" value="Genomic_DNA"/>
</dbReference>
<protein>
    <submittedName>
        <fullName evidence="1">Uncharacterized protein</fullName>
    </submittedName>
</protein>
<organism evidence="1">
    <name type="scientific">Fusarium oxysporum (strain Fo5176)</name>
    <name type="common">Fusarium vascular wilt</name>
    <dbReference type="NCBI Taxonomy" id="660025"/>
    <lineage>
        <taxon>Eukaryota</taxon>
        <taxon>Fungi</taxon>
        <taxon>Dikarya</taxon>
        <taxon>Ascomycota</taxon>
        <taxon>Pezizomycotina</taxon>
        <taxon>Sordariomycetes</taxon>
        <taxon>Hypocreomycetidae</taxon>
        <taxon>Hypocreales</taxon>
        <taxon>Nectriaceae</taxon>
        <taxon>Fusarium</taxon>
        <taxon>Fusarium oxysporum species complex</taxon>
    </lineage>
</organism>
<name>F9FZE2_FUSOF</name>
<accession>F9FZE2</accession>
<reference evidence="1" key="1">
    <citation type="journal article" date="2012" name="Mol. Plant Microbe Interact.">
        <title>A highly conserved effector in Fusarium oxysporum is required for full virulence on Arabidopsis.</title>
        <authorList>
            <person name="Thatcher L.F."/>
            <person name="Gardiner D.M."/>
            <person name="Kazan K."/>
            <person name="Manners J."/>
        </authorList>
    </citation>
    <scope>NUCLEOTIDE SEQUENCE [LARGE SCALE GENOMIC DNA]</scope>
    <source>
        <strain evidence="1">Fo5176</strain>
    </source>
</reference>
<evidence type="ECO:0000313" key="1">
    <source>
        <dbReference type="EMBL" id="EGU77752.1"/>
    </source>
</evidence>
<comment type="caution">
    <text evidence="1">The sequence shown here is derived from an EMBL/GenBank/DDBJ whole genome shotgun (WGS) entry which is preliminary data.</text>
</comment>
<sequence length="13" mass="1432">MEDTSVRNKLPAA</sequence>